<gene>
    <name evidence="4" type="ORF">OAory_01073040</name>
</gene>
<evidence type="ECO:0000256" key="2">
    <source>
        <dbReference type="ARBA" id="ARBA00023445"/>
    </source>
</evidence>
<name>A0A1S9DPE6_ASPOZ</name>
<comment type="caution">
    <text evidence="4">The sequence shown here is derived from an EMBL/GenBank/DDBJ whole genome shotgun (WGS) entry which is preliminary data.</text>
</comment>
<dbReference type="InterPro" id="IPR036291">
    <property type="entry name" value="NAD(P)-bd_dom_sf"/>
</dbReference>
<keyword evidence="1" id="KW-0560">Oxidoreductase</keyword>
<evidence type="ECO:0000313" key="4">
    <source>
        <dbReference type="EMBL" id="OOO10834.1"/>
    </source>
</evidence>
<protein>
    <submittedName>
        <fullName evidence="4">NAD-dependent epimerase/dehydratase</fullName>
    </submittedName>
</protein>
<dbReference type="EMBL" id="MKZY01000003">
    <property type="protein sequence ID" value="OOO10834.1"/>
    <property type="molecule type" value="Genomic_DNA"/>
</dbReference>
<dbReference type="InterPro" id="IPR001509">
    <property type="entry name" value="Epimerase_deHydtase"/>
</dbReference>
<comment type="similarity">
    <text evidence="2">Belongs to the NAD(P)-dependent epimerase/dehydratase family. Dihydroflavonol-4-reductase subfamily.</text>
</comment>
<dbReference type="Gene3D" id="3.40.50.720">
    <property type="entry name" value="NAD(P)-binding Rossmann-like Domain"/>
    <property type="match status" value="1"/>
</dbReference>
<evidence type="ECO:0000313" key="5">
    <source>
        <dbReference type="Proteomes" id="UP000190312"/>
    </source>
</evidence>
<evidence type="ECO:0000256" key="1">
    <source>
        <dbReference type="ARBA" id="ARBA00023002"/>
    </source>
</evidence>
<dbReference type="Proteomes" id="UP000190312">
    <property type="component" value="Unassembled WGS sequence"/>
</dbReference>
<dbReference type="SUPFAM" id="SSF51735">
    <property type="entry name" value="NAD(P)-binding Rossmann-fold domains"/>
    <property type="match status" value="1"/>
</dbReference>
<dbReference type="OrthoDB" id="2735536at2759"/>
<dbReference type="eggNOG" id="KOG1502">
    <property type="taxonomic scope" value="Eukaryota"/>
</dbReference>
<reference evidence="4 5" key="1">
    <citation type="submission" date="2016-10" db="EMBL/GenBank/DDBJ databases">
        <title>Genome sequencing of Aspergillus oryzae BCC7051.</title>
        <authorList>
            <person name="Thammarongtham C."/>
            <person name="Vorapreeda T."/>
            <person name="Nookaew I."/>
            <person name="Srisuk T."/>
            <person name="Land M."/>
            <person name="Jeennor S."/>
            <person name="Laoteng K."/>
        </authorList>
    </citation>
    <scope>NUCLEOTIDE SEQUENCE [LARGE SCALE GENOMIC DNA]</scope>
    <source>
        <strain evidence="4 5">BCC7051</strain>
    </source>
</reference>
<dbReference type="PANTHER" id="PTHR10366">
    <property type="entry name" value="NAD DEPENDENT EPIMERASE/DEHYDRATASE"/>
    <property type="match status" value="1"/>
</dbReference>
<dbReference type="AlphaFoldDB" id="A0A1S9DPE6"/>
<dbReference type="GO" id="GO:0016616">
    <property type="term" value="F:oxidoreductase activity, acting on the CH-OH group of donors, NAD or NADP as acceptor"/>
    <property type="evidence" value="ECO:0007669"/>
    <property type="project" value="TreeGrafter"/>
</dbReference>
<dbReference type="Pfam" id="PF01370">
    <property type="entry name" value="Epimerase"/>
    <property type="match status" value="1"/>
</dbReference>
<evidence type="ECO:0000259" key="3">
    <source>
        <dbReference type="Pfam" id="PF01370"/>
    </source>
</evidence>
<dbReference type="InterPro" id="IPR050425">
    <property type="entry name" value="NAD(P)_dehydrat-like"/>
</dbReference>
<accession>A0A1S9DPE6</accession>
<sequence>MASIKKEQYAIAPRSRVLVTGANGFIGSHVVQQLLSLGYVVRGTVRSQKPWLDELFRSKYGPNSFESVVIPDLSDYDTLRKAMRDVSGVIHVASDVSFSPNADEVIPKVVSATETVLEAAARQPEGSIKRVVLTSSASAAALPQPGVEGIVITEDTWNEATVKAAFDEGTPADAKPFTVYVASKTEGERAAWKWVKDNKPPFVFNAILPYYTLGQVLHPEIAGSTMKWAANLLDGDTTAFGFPGQFVDVADLARVHVVGLLHPEVKSERLFAFASTFTWKEFVGILRKLRPGHTGIPSPPENELRDLSEIVPARRAKNLLQALFGGSGWVGLEESIRAGIASLGY</sequence>
<feature type="domain" description="NAD-dependent epimerase/dehydratase" evidence="3">
    <location>
        <begin position="17"/>
        <end position="265"/>
    </location>
</feature>
<organism evidence="4 5">
    <name type="scientific">Aspergillus oryzae</name>
    <name type="common">Yellow koji mold</name>
    <dbReference type="NCBI Taxonomy" id="5062"/>
    <lineage>
        <taxon>Eukaryota</taxon>
        <taxon>Fungi</taxon>
        <taxon>Dikarya</taxon>
        <taxon>Ascomycota</taxon>
        <taxon>Pezizomycotina</taxon>
        <taxon>Eurotiomycetes</taxon>
        <taxon>Eurotiomycetidae</taxon>
        <taxon>Eurotiales</taxon>
        <taxon>Aspergillaceae</taxon>
        <taxon>Aspergillus</taxon>
        <taxon>Aspergillus subgen. Circumdati</taxon>
    </lineage>
</organism>
<dbReference type="PANTHER" id="PTHR10366:SF562">
    <property type="entry name" value="ALDEHYDE REDUCTASE II (AFU_ORTHOLOGUE AFUA_1G11360)"/>
    <property type="match status" value="1"/>
</dbReference>
<dbReference type="VEuPathDB" id="FungiDB:AO090012000009"/>
<dbReference type="VEuPathDB" id="FungiDB:AO090012000010"/>
<proteinExistence type="inferred from homology"/>